<dbReference type="InterPro" id="IPR011006">
    <property type="entry name" value="CheY-like_superfamily"/>
</dbReference>
<dbReference type="InterPro" id="IPR025662">
    <property type="entry name" value="Sigma_54_int_dom_ATP-bd_1"/>
</dbReference>
<dbReference type="PROSITE" id="PS50045">
    <property type="entry name" value="SIGMA54_INTERACT_4"/>
    <property type="match status" value="1"/>
</dbReference>
<dbReference type="CDD" id="cd17549">
    <property type="entry name" value="REC_DctD-like"/>
    <property type="match status" value="1"/>
</dbReference>
<dbReference type="InterPro" id="IPR009057">
    <property type="entry name" value="Homeodomain-like_sf"/>
</dbReference>
<dbReference type="SUPFAM" id="SSF52172">
    <property type="entry name" value="CheY-like"/>
    <property type="match status" value="1"/>
</dbReference>
<dbReference type="FunFam" id="3.40.50.2300:FF:000018">
    <property type="entry name" value="DNA-binding transcriptional regulator NtrC"/>
    <property type="match status" value="1"/>
</dbReference>
<dbReference type="InterPro" id="IPR058031">
    <property type="entry name" value="AAA_lid_NorR"/>
</dbReference>
<comment type="caution">
    <text evidence="10">The sequence shown here is derived from an EMBL/GenBank/DDBJ whole genome shotgun (WGS) entry which is preliminary data.</text>
</comment>
<dbReference type="Pfam" id="PF00072">
    <property type="entry name" value="Response_reg"/>
    <property type="match status" value="1"/>
</dbReference>
<dbReference type="InterPro" id="IPR027417">
    <property type="entry name" value="P-loop_NTPase"/>
</dbReference>
<dbReference type="PROSITE" id="PS50110">
    <property type="entry name" value="RESPONSE_REGULATORY"/>
    <property type="match status" value="1"/>
</dbReference>
<dbReference type="GO" id="GO:0005524">
    <property type="term" value="F:ATP binding"/>
    <property type="evidence" value="ECO:0007669"/>
    <property type="project" value="UniProtKB-KW"/>
</dbReference>
<name>A0A7W7A9E5_9SPHN</name>
<evidence type="ECO:0000256" key="5">
    <source>
        <dbReference type="ARBA" id="ARBA00023015"/>
    </source>
</evidence>
<keyword evidence="5" id="KW-0805">Transcription regulation</keyword>
<dbReference type="SUPFAM" id="SSF52540">
    <property type="entry name" value="P-loop containing nucleoside triphosphate hydrolases"/>
    <property type="match status" value="1"/>
</dbReference>
<keyword evidence="11" id="KW-1185">Reference proteome</keyword>
<keyword evidence="4" id="KW-0902">Two-component regulatory system</keyword>
<dbReference type="InterPro" id="IPR025944">
    <property type="entry name" value="Sigma_54_int_dom_CS"/>
</dbReference>
<sequence length="434" mass="47609">MASARGKVALVEDDDDLRLATAQLLSLADFDVVAFERADAALGVVDAGWEGVVVTDIRMPGMSGIELFRTLQQRDPELPVILVTGHGDIAMAVETLKSGAWDFLTKPFSPDELLAAVERALRARTLALENRRLKAEAVTEYSSLLVGSSPAITRLRSMIPALADSDLDILIEGETGTGKELYARLLHRAGKRSRHRLLTLNCASLPADLEDELFAPVGASSLASANRGTVVLDNLDLASSSLQARLVQLAEERVLRARGSRDPIPLDIRIVATAGTTADRAEERIAPALFYRVAAVRLQMPPLRDRRDDVRTLFAHHVAQVSARLRKQIPDLTPVVSEFLSVHPWPGNVRELAHYAERFVLGLLDQRAEQSSISNGKSLPERVDAFERDAIIKAVRDANGEIGQAISMLGVPRKTFYYRIKKLGVDLAQLKREK</sequence>
<keyword evidence="6" id="KW-0804">Transcription</keyword>
<dbReference type="SUPFAM" id="SSF46689">
    <property type="entry name" value="Homeodomain-like"/>
    <property type="match status" value="1"/>
</dbReference>
<dbReference type="PANTHER" id="PTHR32071">
    <property type="entry name" value="TRANSCRIPTIONAL REGULATORY PROTEIN"/>
    <property type="match status" value="1"/>
</dbReference>
<evidence type="ECO:0000256" key="6">
    <source>
        <dbReference type="ARBA" id="ARBA00023163"/>
    </source>
</evidence>
<dbReference type="Gene3D" id="3.40.50.2300">
    <property type="match status" value="1"/>
</dbReference>
<accession>A0A7W7A9E5</accession>
<dbReference type="EMBL" id="JACHOA010000002">
    <property type="protein sequence ID" value="MBB4612864.1"/>
    <property type="molecule type" value="Genomic_DNA"/>
</dbReference>
<evidence type="ECO:0000313" key="10">
    <source>
        <dbReference type="EMBL" id="MBB4612864.1"/>
    </source>
</evidence>
<protein>
    <submittedName>
        <fullName evidence="10">Two-component system C4-dicarboxylate transport response regulator DctD</fullName>
    </submittedName>
</protein>
<evidence type="ECO:0000256" key="1">
    <source>
        <dbReference type="ARBA" id="ARBA00022553"/>
    </source>
</evidence>
<dbReference type="GO" id="GO:0006355">
    <property type="term" value="P:regulation of DNA-templated transcription"/>
    <property type="evidence" value="ECO:0007669"/>
    <property type="project" value="InterPro"/>
</dbReference>
<keyword evidence="3" id="KW-0067">ATP-binding</keyword>
<dbReference type="PANTHER" id="PTHR32071:SF57">
    <property type="entry name" value="C4-DICARBOXYLATE TRANSPORT TRANSCRIPTIONAL REGULATORY PROTEIN DCTD"/>
    <property type="match status" value="1"/>
</dbReference>
<dbReference type="OrthoDB" id="5506131at2"/>
<dbReference type="Pfam" id="PF25601">
    <property type="entry name" value="AAA_lid_14"/>
    <property type="match status" value="1"/>
</dbReference>
<dbReference type="PROSITE" id="PS00675">
    <property type="entry name" value="SIGMA54_INTERACT_1"/>
    <property type="match status" value="1"/>
</dbReference>
<dbReference type="GO" id="GO:0043565">
    <property type="term" value="F:sequence-specific DNA binding"/>
    <property type="evidence" value="ECO:0007669"/>
    <property type="project" value="InterPro"/>
</dbReference>
<evidence type="ECO:0000256" key="4">
    <source>
        <dbReference type="ARBA" id="ARBA00023012"/>
    </source>
</evidence>
<dbReference type="AlphaFoldDB" id="A0A7W7A9E5"/>
<gene>
    <name evidence="10" type="ORF">GGR37_001123</name>
</gene>
<keyword evidence="2" id="KW-0547">Nucleotide-binding</keyword>
<dbReference type="Pfam" id="PF02954">
    <property type="entry name" value="HTH_8"/>
    <property type="match status" value="1"/>
</dbReference>
<organism evidence="10 11">
    <name type="scientific">Novosphingobium taihuense</name>
    <dbReference type="NCBI Taxonomy" id="260085"/>
    <lineage>
        <taxon>Bacteria</taxon>
        <taxon>Pseudomonadati</taxon>
        <taxon>Pseudomonadota</taxon>
        <taxon>Alphaproteobacteria</taxon>
        <taxon>Sphingomonadales</taxon>
        <taxon>Sphingomonadaceae</taxon>
        <taxon>Novosphingobium</taxon>
    </lineage>
</organism>
<dbReference type="RefSeq" id="WP_144907528.1">
    <property type="nucleotide sequence ID" value="NZ_JACHOA010000002.1"/>
</dbReference>
<feature type="domain" description="Sigma-54 factor interaction" evidence="8">
    <location>
        <begin position="145"/>
        <end position="361"/>
    </location>
</feature>
<dbReference type="InterPro" id="IPR001789">
    <property type="entry name" value="Sig_transdc_resp-reg_receiver"/>
</dbReference>
<evidence type="ECO:0000313" key="11">
    <source>
        <dbReference type="Proteomes" id="UP000538566"/>
    </source>
</evidence>
<dbReference type="InterPro" id="IPR002197">
    <property type="entry name" value="HTH_Fis"/>
</dbReference>
<dbReference type="GO" id="GO:0000160">
    <property type="term" value="P:phosphorelay signal transduction system"/>
    <property type="evidence" value="ECO:0007669"/>
    <property type="project" value="UniProtKB-KW"/>
</dbReference>
<evidence type="ECO:0000256" key="2">
    <source>
        <dbReference type="ARBA" id="ARBA00022741"/>
    </source>
</evidence>
<evidence type="ECO:0000256" key="3">
    <source>
        <dbReference type="ARBA" id="ARBA00022840"/>
    </source>
</evidence>
<feature type="modified residue" description="4-aspartylphosphate" evidence="7">
    <location>
        <position position="56"/>
    </location>
</feature>
<evidence type="ECO:0000259" key="9">
    <source>
        <dbReference type="PROSITE" id="PS50110"/>
    </source>
</evidence>
<dbReference type="Proteomes" id="UP000538566">
    <property type="component" value="Unassembled WGS sequence"/>
</dbReference>
<evidence type="ECO:0000256" key="7">
    <source>
        <dbReference type="PROSITE-ProRule" id="PRU00169"/>
    </source>
</evidence>
<reference evidence="10 11" key="1">
    <citation type="submission" date="2020-08" db="EMBL/GenBank/DDBJ databases">
        <title>Genomic Encyclopedia of Type Strains, Phase IV (KMG-IV): sequencing the most valuable type-strain genomes for metagenomic binning, comparative biology and taxonomic classification.</title>
        <authorList>
            <person name="Goeker M."/>
        </authorList>
    </citation>
    <scope>NUCLEOTIDE SEQUENCE [LARGE SCALE GENOMIC DNA]</scope>
    <source>
        <strain evidence="10 11">DSM 17507</strain>
    </source>
</reference>
<dbReference type="SMART" id="SM00448">
    <property type="entry name" value="REC"/>
    <property type="match status" value="1"/>
</dbReference>
<feature type="domain" description="Response regulatory" evidence="9">
    <location>
        <begin position="7"/>
        <end position="121"/>
    </location>
</feature>
<dbReference type="Pfam" id="PF00158">
    <property type="entry name" value="Sigma54_activat"/>
    <property type="match status" value="1"/>
</dbReference>
<dbReference type="PROSITE" id="PS00688">
    <property type="entry name" value="SIGMA54_INTERACT_3"/>
    <property type="match status" value="1"/>
</dbReference>
<evidence type="ECO:0000259" key="8">
    <source>
        <dbReference type="PROSITE" id="PS50045"/>
    </source>
</evidence>
<dbReference type="Gene3D" id="3.40.50.300">
    <property type="entry name" value="P-loop containing nucleotide triphosphate hydrolases"/>
    <property type="match status" value="1"/>
</dbReference>
<dbReference type="Gene3D" id="1.10.10.60">
    <property type="entry name" value="Homeodomain-like"/>
    <property type="match status" value="1"/>
</dbReference>
<dbReference type="CDD" id="cd00009">
    <property type="entry name" value="AAA"/>
    <property type="match status" value="1"/>
</dbReference>
<proteinExistence type="predicted"/>
<keyword evidence="1 7" id="KW-0597">Phosphoprotein</keyword>
<dbReference type="InterPro" id="IPR002078">
    <property type="entry name" value="Sigma_54_int"/>
</dbReference>
<dbReference type="Gene3D" id="1.10.8.60">
    <property type="match status" value="1"/>
</dbReference>